<keyword evidence="2" id="KW-0238">DNA-binding</keyword>
<dbReference type="InterPro" id="IPR014710">
    <property type="entry name" value="RmlC-like_jellyroll"/>
</dbReference>
<accession>A0AB39UYE1</accession>
<dbReference type="SUPFAM" id="SSF51206">
    <property type="entry name" value="cAMP-binding domain-like"/>
    <property type="match status" value="1"/>
</dbReference>
<keyword evidence="3" id="KW-0804">Transcription</keyword>
<dbReference type="PANTHER" id="PTHR24567">
    <property type="entry name" value="CRP FAMILY TRANSCRIPTIONAL REGULATORY PROTEIN"/>
    <property type="match status" value="1"/>
</dbReference>
<feature type="domain" description="Cyclic nucleotide-binding" evidence="4">
    <location>
        <begin position="31"/>
        <end position="143"/>
    </location>
</feature>
<evidence type="ECO:0000256" key="3">
    <source>
        <dbReference type="ARBA" id="ARBA00023163"/>
    </source>
</evidence>
<dbReference type="InterPro" id="IPR000595">
    <property type="entry name" value="cNMP-bd_dom"/>
</dbReference>
<evidence type="ECO:0000259" key="5">
    <source>
        <dbReference type="PROSITE" id="PS51063"/>
    </source>
</evidence>
<evidence type="ECO:0000313" key="6">
    <source>
        <dbReference type="EMBL" id="XDT73374.1"/>
    </source>
</evidence>
<organism evidence="6">
    <name type="scientific">Thermohahella caldifontis</name>
    <dbReference type="NCBI Taxonomy" id="3142973"/>
    <lineage>
        <taxon>Bacteria</taxon>
        <taxon>Pseudomonadati</taxon>
        <taxon>Pseudomonadota</taxon>
        <taxon>Gammaproteobacteria</taxon>
        <taxon>Oceanospirillales</taxon>
        <taxon>Hahellaceae</taxon>
        <taxon>Thermohahella</taxon>
    </lineage>
</organism>
<keyword evidence="1" id="KW-0805">Transcription regulation</keyword>
<dbReference type="PANTHER" id="PTHR24567:SF75">
    <property type="entry name" value="FUMARATE AND NITRATE REDUCTION REGULATORY PROTEIN"/>
    <property type="match status" value="1"/>
</dbReference>
<dbReference type="GO" id="GO:0003677">
    <property type="term" value="F:DNA binding"/>
    <property type="evidence" value="ECO:0007669"/>
    <property type="project" value="UniProtKB-KW"/>
</dbReference>
<dbReference type="SUPFAM" id="SSF46785">
    <property type="entry name" value="Winged helix' DNA-binding domain"/>
    <property type="match status" value="1"/>
</dbReference>
<dbReference type="InterPro" id="IPR018490">
    <property type="entry name" value="cNMP-bd_dom_sf"/>
</dbReference>
<dbReference type="InterPro" id="IPR012318">
    <property type="entry name" value="HTH_CRP"/>
</dbReference>
<dbReference type="PROSITE" id="PS51063">
    <property type="entry name" value="HTH_CRP_2"/>
    <property type="match status" value="1"/>
</dbReference>
<protein>
    <submittedName>
        <fullName evidence="6">Helix-turn-helix domain-containing protein</fullName>
    </submittedName>
</protein>
<evidence type="ECO:0000256" key="1">
    <source>
        <dbReference type="ARBA" id="ARBA00023015"/>
    </source>
</evidence>
<dbReference type="GO" id="GO:0005829">
    <property type="term" value="C:cytosol"/>
    <property type="evidence" value="ECO:0007669"/>
    <property type="project" value="TreeGrafter"/>
</dbReference>
<dbReference type="Gene3D" id="2.60.120.10">
    <property type="entry name" value="Jelly Rolls"/>
    <property type="match status" value="1"/>
</dbReference>
<dbReference type="PRINTS" id="PR00034">
    <property type="entry name" value="HTHCRP"/>
</dbReference>
<dbReference type="Pfam" id="PF00027">
    <property type="entry name" value="cNMP_binding"/>
    <property type="match status" value="1"/>
</dbReference>
<sequence>MAPVYPSSQRKIECRDCALYELCEPVAAGPQILDLIEPRIRKDITLDAGEQLTQEEQPADFFYAVTTGSFKLVNQTLSGQQVTGFLFPGDLIGHEAQHRGQYGATAIALEPSRVCGLSIEDLRHILGNVHPIYQRLINLYARHAYLQFRQTRLIMPRTSAAGKLGAFLFDLHLRASERGFDGLHLRLPMNRADIASFLGLTQETLSRVFTRLKRDGVLEVSAKHIRILNLESLQRLAAE</sequence>
<name>A0AB39UYE1_9GAMM</name>
<dbReference type="InterPro" id="IPR050397">
    <property type="entry name" value="Env_Response_Regulators"/>
</dbReference>
<dbReference type="RefSeq" id="WP_369602368.1">
    <property type="nucleotide sequence ID" value="NZ_CP154858.1"/>
</dbReference>
<proteinExistence type="predicted"/>
<dbReference type="FunFam" id="1.10.10.10:FF:000028">
    <property type="entry name" value="Fumarate/nitrate reduction transcriptional regulator Fnr"/>
    <property type="match status" value="1"/>
</dbReference>
<dbReference type="AlphaFoldDB" id="A0AB39UYE1"/>
<evidence type="ECO:0000259" key="4">
    <source>
        <dbReference type="PROSITE" id="PS50042"/>
    </source>
</evidence>
<dbReference type="SMART" id="SM00419">
    <property type="entry name" value="HTH_CRP"/>
    <property type="match status" value="1"/>
</dbReference>
<dbReference type="CDD" id="cd00038">
    <property type="entry name" value="CAP_ED"/>
    <property type="match status" value="1"/>
</dbReference>
<evidence type="ECO:0000256" key="2">
    <source>
        <dbReference type="ARBA" id="ARBA00023125"/>
    </source>
</evidence>
<reference evidence="6" key="1">
    <citation type="submission" date="2024-05" db="EMBL/GenBank/DDBJ databases">
        <title>Genome sequencing of novel strain.</title>
        <authorList>
            <person name="Ganbat D."/>
            <person name="Ganbat S."/>
            <person name="Lee S.-J."/>
        </authorList>
    </citation>
    <scope>NUCLEOTIDE SEQUENCE</scope>
    <source>
        <strain evidence="6">SMD15-11</strain>
    </source>
</reference>
<dbReference type="Pfam" id="PF13545">
    <property type="entry name" value="HTH_Crp_2"/>
    <property type="match status" value="1"/>
</dbReference>
<dbReference type="InterPro" id="IPR036390">
    <property type="entry name" value="WH_DNA-bd_sf"/>
</dbReference>
<dbReference type="KEGG" id="tcd:AAIA72_05220"/>
<dbReference type="GO" id="GO:0003700">
    <property type="term" value="F:DNA-binding transcription factor activity"/>
    <property type="evidence" value="ECO:0007669"/>
    <property type="project" value="TreeGrafter"/>
</dbReference>
<dbReference type="CDD" id="cd00092">
    <property type="entry name" value="HTH_CRP"/>
    <property type="match status" value="1"/>
</dbReference>
<dbReference type="PROSITE" id="PS50042">
    <property type="entry name" value="CNMP_BINDING_3"/>
    <property type="match status" value="1"/>
</dbReference>
<dbReference type="InterPro" id="IPR036388">
    <property type="entry name" value="WH-like_DNA-bd_sf"/>
</dbReference>
<dbReference type="SMART" id="SM00100">
    <property type="entry name" value="cNMP"/>
    <property type="match status" value="1"/>
</dbReference>
<dbReference type="EMBL" id="CP154858">
    <property type="protein sequence ID" value="XDT73374.1"/>
    <property type="molecule type" value="Genomic_DNA"/>
</dbReference>
<feature type="domain" description="HTH crp-type" evidence="5">
    <location>
        <begin position="158"/>
        <end position="231"/>
    </location>
</feature>
<dbReference type="Gene3D" id="1.10.10.10">
    <property type="entry name" value="Winged helix-like DNA-binding domain superfamily/Winged helix DNA-binding domain"/>
    <property type="match status" value="1"/>
</dbReference>
<gene>
    <name evidence="6" type="ORF">AAIA72_05220</name>
</gene>